<proteinExistence type="predicted"/>
<evidence type="ECO:0000313" key="1">
    <source>
        <dbReference type="EMBL" id="WOO34048.1"/>
    </source>
</evidence>
<dbReference type="SUPFAM" id="SSF47598">
    <property type="entry name" value="Ribbon-helix-helix"/>
    <property type="match status" value="1"/>
</dbReference>
<sequence length="89" mass="9867">MQTKLTLRLDAHLIAQAKARAQRQGKSLSQVVADYFAQFTSTTTPNATQYERPLPPLVTSLQGVLKDAAGPLTDDGRQAYYDHLDVKHQ</sequence>
<accession>A0ABZ0J7H9</accession>
<dbReference type="RefSeq" id="WP_317703376.1">
    <property type="nucleotide sequence ID" value="NZ_CP136921.1"/>
</dbReference>
<organism evidence="1 2">
    <name type="scientific">Diaphorobacter limosus</name>
    <dbReference type="NCBI Taxonomy" id="3036128"/>
    <lineage>
        <taxon>Bacteria</taxon>
        <taxon>Pseudomonadati</taxon>
        <taxon>Pseudomonadota</taxon>
        <taxon>Betaproteobacteria</taxon>
        <taxon>Burkholderiales</taxon>
        <taxon>Comamonadaceae</taxon>
        <taxon>Diaphorobacter</taxon>
    </lineage>
</organism>
<dbReference type="EMBL" id="CP136921">
    <property type="protein sequence ID" value="WOO34048.1"/>
    <property type="molecule type" value="Genomic_DNA"/>
</dbReference>
<protein>
    <submittedName>
        <fullName evidence="1">DUF6364 family protein</fullName>
    </submittedName>
</protein>
<gene>
    <name evidence="1" type="ORF">P4826_08315</name>
</gene>
<reference evidence="1 2" key="1">
    <citation type="submission" date="2023-03" db="EMBL/GenBank/DDBJ databases">
        <title>Diaphorobacter basophil sp. nov., isolated from a sewage-treatment plant.</title>
        <authorList>
            <person name="Yang K."/>
        </authorList>
    </citation>
    <scope>NUCLEOTIDE SEQUENCE [LARGE SCALE GENOMIC DNA]</scope>
    <source>
        <strain evidence="1 2">Y-1</strain>
    </source>
</reference>
<dbReference type="InterPro" id="IPR045944">
    <property type="entry name" value="DUF6364"/>
</dbReference>
<keyword evidence="2" id="KW-1185">Reference proteome</keyword>
<dbReference type="InterPro" id="IPR010985">
    <property type="entry name" value="Ribbon_hlx_hlx"/>
</dbReference>
<dbReference type="Proteomes" id="UP001303211">
    <property type="component" value="Chromosome"/>
</dbReference>
<name>A0ABZ0J7H9_9BURK</name>
<dbReference type="Pfam" id="PF19891">
    <property type="entry name" value="DUF6364"/>
    <property type="match status" value="1"/>
</dbReference>
<evidence type="ECO:0000313" key="2">
    <source>
        <dbReference type="Proteomes" id="UP001303211"/>
    </source>
</evidence>